<evidence type="ECO:0000256" key="3">
    <source>
        <dbReference type="RuleBase" id="RU000454"/>
    </source>
</evidence>
<protein>
    <recommendedName>
        <fullName evidence="4">Peptidase A1 domain-containing protein</fullName>
    </recommendedName>
</protein>
<proteinExistence type="inferred from homology"/>
<keyword evidence="6" id="KW-1185">Reference proteome</keyword>
<comment type="similarity">
    <text evidence="1 3">Belongs to the peptidase A1 family.</text>
</comment>
<evidence type="ECO:0000256" key="1">
    <source>
        <dbReference type="ARBA" id="ARBA00007447"/>
    </source>
</evidence>
<dbReference type="InterPro" id="IPR021109">
    <property type="entry name" value="Peptidase_aspartic_dom_sf"/>
</dbReference>
<dbReference type="GO" id="GO:0006508">
    <property type="term" value="P:proteolysis"/>
    <property type="evidence" value="ECO:0007669"/>
    <property type="project" value="UniProtKB-KW"/>
</dbReference>
<dbReference type="AlphaFoldDB" id="A0AAD5DEW9"/>
<dbReference type="PANTHER" id="PTHR47966">
    <property type="entry name" value="BETA-SITE APP-CLEAVING ENZYME, ISOFORM A-RELATED"/>
    <property type="match status" value="1"/>
</dbReference>
<dbReference type="InterPro" id="IPR033121">
    <property type="entry name" value="PEPTIDASE_A1"/>
</dbReference>
<evidence type="ECO:0000256" key="2">
    <source>
        <dbReference type="PIRSR" id="PIRSR601461-2"/>
    </source>
</evidence>
<name>A0AAD5DEW9_AMBAR</name>
<feature type="disulfide bond" evidence="2">
    <location>
        <begin position="91"/>
        <end position="128"/>
    </location>
</feature>
<dbReference type="PROSITE" id="PS51767">
    <property type="entry name" value="PEPTIDASE_A1"/>
    <property type="match status" value="1"/>
</dbReference>
<keyword evidence="3" id="KW-0378">Hydrolase</keyword>
<dbReference type="SUPFAM" id="SSF50630">
    <property type="entry name" value="Acid proteases"/>
    <property type="match status" value="1"/>
</dbReference>
<keyword evidence="3" id="KW-0645">Protease</keyword>
<keyword evidence="3" id="KW-0064">Aspartyl protease</keyword>
<dbReference type="GO" id="GO:0004190">
    <property type="term" value="F:aspartic-type endopeptidase activity"/>
    <property type="evidence" value="ECO:0007669"/>
    <property type="project" value="UniProtKB-KW"/>
</dbReference>
<dbReference type="EMBL" id="JAMZMK010000120">
    <property type="protein sequence ID" value="KAI7757446.1"/>
    <property type="molecule type" value="Genomic_DNA"/>
</dbReference>
<evidence type="ECO:0000313" key="5">
    <source>
        <dbReference type="EMBL" id="KAI7757446.1"/>
    </source>
</evidence>
<dbReference type="InterPro" id="IPR001461">
    <property type="entry name" value="Aspartic_peptidase_A1"/>
</dbReference>
<feature type="domain" description="Peptidase A1" evidence="4">
    <location>
        <begin position="1"/>
        <end position="169"/>
    </location>
</feature>
<reference evidence="5" key="1">
    <citation type="submission" date="2022-06" db="EMBL/GenBank/DDBJ databases">
        <title>Uncovering the hologenomic basis of an extraordinary plant invasion.</title>
        <authorList>
            <person name="Bieker V.C."/>
            <person name="Martin M.D."/>
            <person name="Gilbert T."/>
            <person name="Hodgins K."/>
            <person name="Battlay P."/>
            <person name="Petersen B."/>
            <person name="Wilson J."/>
        </authorList>
    </citation>
    <scope>NUCLEOTIDE SEQUENCE</scope>
    <source>
        <strain evidence="5">AA19_3_7</strain>
        <tissue evidence="5">Leaf</tissue>
    </source>
</reference>
<dbReference type="PANTHER" id="PTHR47966:SF80">
    <property type="entry name" value="ASPARTIC PROTEINASE-LIKE"/>
    <property type="match status" value="1"/>
</dbReference>
<accession>A0AAD5DEW9</accession>
<dbReference type="PROSITE" id="PS00141">
    <property type="entry name" value="ASP_PROTEASE"/>
    <property type="match status" value="1"/>
</dbReference>
<dbReference type="InterPro" id="IPR001969">
    <property type="entry name" value="Aspartic_peptidase_AS"/>
</dbReference>
<comment type="caution">
    <text evidence="5">The sequence shown here is derived from an EMBL/GenBank/DDBJ whole genome shotgun (WGS) entry which is preliminary data.</text>
</comment>
<sequence>MDDVLVGGEATGNCKNGCSAIADSGTSFIAGPTEVVTLINRAIGTSGKIGDYCKGRVEAMAKLKSPITKSVQDFAKAMCKNIPYEEPTVDCGRVPSMPTISFIIGGKEFKLSPKDYILKIGKGDDVQCFSGFVPMDVPPPHGPLWKLGDVFMRSYHAVFDYENVRVGFAEVA</sequence>
<dbReference type="Proteomes" id="UP001206925">
    <property type="component" value="Unassembled WGS sequence"/>
</dbReference>
<dbReference type="Gene3D" id="2.40.70.10">
    <property type="entry name" value="Acid Proteases"/>
    <property type="match status" value="1"/>
</dbReference>
<evidence type="ECO:0000259" key="4">
    <source>
        <dbReference type="PROSITE" id="PS51767"/>
    </source>
</evidence>
<evidence type="ECO:0000313" key="6">
    <source>
        <dbReference type="Proteomes" id="UP001206925"/>
    </source>
</evidence>
<gene>
    <name evidence="5" type="ORF">M8C21_020861</name>
</gene>
<organism evidence="5 6">
    <name type="scientific">Ambrosia artemisiifolia</name>
    <name type="common">Common ragweed</name>
    <dbReference type="NCBI Taxonomy" id="4212"/>
    <lineage>
        <taxon>Eukaryota</taxon>
        <taxon>Viridiplantae</taxon>
        <taxon>Streptophyta</taxon>
        <taxon>Embryophyta</taxon>
        <taxon>Tracheophyta</taxon>
        <taxon>Spermatophyta</taxon>
        <taxon>Magnoliopsida</taxon>
        <taxon>eudicotyledons</taxon>
        <taxon>Gunneridae</taxon>
        <taxon>Pentapetalae</taxon>
        <taxon>asterids</taxon>
        <taxon>campanulids</taxon>
        <taxon>Asterales</taxon>
        <taxon>Asteraceae</taxon>
        <taxon>Asteroideae</taxon>
        <taxon>Heliantheae alliance</taxon>
        <taxon>Heliantheae</taxon>
        <taxon>Ambrosia</taxon>
    </lineage>
</organism>
<dbReference type="Pfam" id="PF00026">
    <property type="entry name" value="Asp"/>
    <property type="match status" value="1"/>
</dbReference>
<dbReference type="PRINTS" id="PR00792">
    <property type="entry name" value="PEPSIN"/>
</dbReference>
<keyword evidence="2" id="KW-1015">Disulfide bond</keyword>